<comment type="caution">
    <text evidence="1">The sequence shown here is derived from an EMBL/GenBank/DDBJ whole genome shotgun (WGS) entry which is preliminary data.</text>
</comment>
<organism evidence="1 2">
    <name type="scientific">Sphingobacterium arenae</name>
    <dbReference type="NCBI Taxonomy" id="1280598"/>
    <lineage>
        <taxon>Bacteria</taxon>
        <taxon>Pseudomonadati</taxon>
        <taxon>Bacteroidota</taxon>
        <taxon>Sphingobacteriia</taxon>
        <taxon>Sphingobacteriales</taxon>
        <taxon>Sphingobacteriaceae</taxon>
        <taxon>Sphingobacterium</taxon>
    </lineage>
</organism>
<evidence type="ECO:0008006" key="3">
    <source>
        <dbReference type="Google" id="ProtNLM"/>
    </source>
</evidence>
<name>A0ABR7XY91_9SPHI</name>
<gene>
    <name evidence="1" type="ORF">H8B17_00400</name>
</gene>
<dbReference type="EMBL" id="JACNYK010000001">
    <property type="protein sequence ID" value="MBD1424025.1"/>
    <property type="molecule type" value="Genomic_DNA"/>
</dbReference>
<proteinExistence type="predicted"/>
<protein>
    <recommendedName>
        <fullName evidence="3">DUF4297 domain-containing protein</fullName>
    </recommendedName>
</protein>
<keyword evidence="2" id="KW-1185">Reference proteome</keyword>
<dbReference type="Proteomes" id="UP000606494">
    <property type="component" value="Unassembled WGS sequence"/>
</dbReference>
<dbReference type="RefSeq" id="WP_190307211.1">
    <property type="nucleotide sequence ID" value="NZ_JACNYK010000001.1"/>
</dbReference>
<accession>A0ABR7XY91</accession>
<evidence type="ECO:0000313" key="2">
    <source>
        <dbReference type="Proteomes" id="UP000606494"/>
    </source>
</evidence>
<evidence type="ECO:0000313" key="1">
    <source>
        <dbReference type="EMBL" id="MBD1424025.1"/>
    </source>
</evidence>
<reference evidence="1 2" key="1">
    <citation type="submission" date="2020-08" db="EMBL/GenBank/DDBJ databases">
        <title>Sphingobacterium sp. DN00404 isolated from aquaculture water.</title>
        <authorList>
            <person name="Zhang M."/>
        </authorList>
    </citation>
    <scope>NUCLEOTIDE SEQUENCE [LARGE SCALE GENOMIC DNA]</scope>
    <source>
        <strain evidence="1 2">KCTC 32294</strain>
    </source>
</reference>
<sequence length="546" mass="63163">MSGRDSIRGYIFQTITSVIASFNRGLWDYCKVEPATEKDKVDILFYKDDGISLCQQIKSSVNNFEKPDIIEWIVSMANDVPSSEQYELVLIGTASSRVNGYINKINTKKETIGEEPISVKITLWPFDPDTLESRIRDNLHSFFSQEGYTVTHSDLELMTGALIYQFFQFSIVEEKVSHQQFREKLLGWAKSNYPKLLKSVHSESDIKVYFYNAFNRTKAKSFVSQTVDIGFAHYFEMLSESIISGYKKAEKIKLSKRNNSSSDTITKQLTGFSIPQFYQYEDADFSISRSSFIQKYLTLYFDISLDGDFFFVGNLKRTYLTFNYTYHGTQDEREKMELLNDLYFNLRTFVQLKQFCNTIESGYTLPLVASNEGNHHDEEIIVQLAFPVGVGIITADQVDIPTDEDALDFLIDQKIIEKFFCLGKDSKIEAYPYMPLPFFPVSRDMEVMDSLTNSNSVRDAKKQNVKSRLENYLDFEMLENTDSHLVVEYYFRAINPNITMAFPGLLFFRSENNFELKYEVRSKHSGKIRDGVLKVTLFKEDTESVK</sequence>